<dbReference type="Proteomes" id="UP001501510">
    <property type="component" value="Unassembled WGS sequence"/>
</dbReference>
<name>A0ABN1JW20_9CLOT</name>
<gene>
    <name evidence="3 5" type="primary">coaE</name>
    <name evidence="5" type="ORF">GCM10008906_36890</name>
</gene>
<comment type="function">
    <text evidence="3">Catalyzes the phosphorylation of the 3'-hydroxyl group of dephosphocoenzyme A to form coenzyme A.</text>
</comment>
<dbReference type="InterPro" id="IPR027417">
    <property type="entry name" value="P-loop_NTPase"/>
</dbReference>
<keyword evidence="3" id="KW-0963">Cytoplasm</keyword>
<dbReference type="PANTHER" id="PTHR10695">
    <property type="entry name" value="DEPHOSPHO-COA KINASE-RELATED"/>
    <property type="match status" value="1"/>
</dbReference>
<dbReference type="NCBIfam" id="TIGR00152">
    <property type="entry name" value="dephospho-CoA kinase"/>
    <property type="match status" value="1"/>
</dbReference>
<keyword evidence="3" id="KW-0173">Coenzyme A biosynthesis</keyword>
<comment type="catalytic activity">
    <reaction evidence="3">
        <text>3'-dephospho-CoA + ATP = ADP + CoA + H(+)</text>
        <dbReference type="Rhea" id="RHEA:18245"/>
        <dbReference type="ChEBI" id="CHEBI:15378"/>
        <dbReference type="ChEBI" id="CHEBI:30616"/>
        <dbReference type="ChEBI" id="CHEBI:57287"/>
        <dbReference type="ChEBI" id="CHEBI:57328"/>
        <dbReference type="ChEBI" id="CHEBI:456216"/>
        <dbReference type="EC" id="2.7.1.24"/>
    </reaction>
</comment>
<dbReference type="EMBL" id="BAAACG010000019">
    <property type="protein sequence ID" value="GAA0747591.1"/>
    <property type="molecule type" value="Genomic_DNA"/>
</dbReference>
<keyword evidence="2 3" id="KW-0067">ATP-binding</keyword>
<evidence type="ECO:0000256" key="1">
    <source>
        <dbReference type="ARBA" id="ARBA00022741"/>
    </source>
</evidence>
<organism evidence="5 6">
    <name type="scientific">Clostridium oceanicum</name>
    <dbReference type="NCBI Taxonomy" id="1543"/>
    <lineage>
        <taxon>Bacteria</taxon>
        <taxon>Bacillati</taxon>
        <taxon>Bacillota</taxon>
        <taxon>Clostridia</taxon>
        <taxon>Eubacteriales</taxon>
        <taxon>Clostridiaceae</taxon>
        <taxon>Clostridium</taxon>
    </lineage>
</organism>
<keyword evidence="6" id="KW-1185">Reference proteome</keyword>
<evidence type="ECO:0000313" key="5">
    <source>
        <dbReference type="EMBL" id="GAA0747591.1"/>
    </source>
</evidence>
<evidence type="ECO:0000313" key="6">
    <source>
        <dbReference type="Proteomes" id="UP001501510"/>
    </source>
</evidence>
<sequence length="207" mass="23921">MKLNNKTINIGLTGGIGSGKSTVSSILKEKGIPIVDADIISRKVLDIYPEILVKVKKSFGEKFIDSSGNLKRRIFGNYIFINKEKRVEYEKIIIPYIIKQIFIEMDSYHKEGKAICVLDAPTLMEHKLHEKMDFNILVWVQRDVQIKRVMKRDNLTKDEVISRIKSQMDIDDKINLADFVIDNSKDINYTKKQVNSIILEITDNNFK</sequence>
<dbReference type="PANTHER" id="PTHR10695:SF46">
    <property type="entry name" value="BIFUNCTIONAL COENZYME A SYNTHASE-RELATED"/>
    <property type="match status" value="1"/>
</dbReference>
<comment type="similarity">
    <text evidence="3">Belongs to the CoaE family.</text>
</comment>
<dbReference type="RefSeq" id="WP_343764181.1">
    <property type="nucleotide sequence ID" value="NZ_BAAACG010000019.1"/>
</dbReference>
<keyword evidence="3" id="KW-0808">Transferase</keyword>
<dbReference type="PROSITE" id="PS51219">
    <property type="entry name" value="DPCK"/>
    <property type="match status" value="1"/>
</dbReference>
<evidence type="ECO:0000256" key="2">
    <source>
        <dbReference type="ARBA" id="ARBA00022840"/>
    </source>
</evidence>
<comment type="caution">
    <text evidence="5">The sequence shown here is derived from an EMBL/GenBank/DDBJ whole genome shotgun (WGS) entry which is preliminary data.</text>
</comment>
<reference evidence="5 6" key="1">
    <citation type="journal article" date="2019" name="Int. J. Syst. Evol. Microbiol.">
        <title>The Global Catalogue of Microorganisms (GCM) 10K type strain sequencing project: providing services to taxonomists for standard genome sequencing and annotation.</title>
        <authorList>
            <consortium name="The Broad Institute Genomics Platform"/>
            <consortium name="The Broad Institute Genome Sequencing Center for Infectious Disease"/>
            <person name="Wu L."/>
            <person name="Ma J."/>
        </authorList>
    </citation>
    <scope>NUCLEOTIDE SEQUENCE [LARGE SCALE GENOMIC DNA]</scope>
    <source>
        <strain evidence="5 6">JCM 1407</strain>
    </source>
</reference>
<dbReference type="Pfam" id="PF01121">
    <property type="entry name" value="CoaE"/>
    <property type="match status" value="1"/>
</dbReference>
<dbReference type="SUPFAM" id="SSF52540">
    <property type="entry name" value="P-loop containing nucleoside triphosphate hydrolases"/>
    <property type="match status" value="1"/>
</dbReference>
<accession>A0ABN1JW20</accession>
<keyword evidence="3 5" id="KW-0418">Kinase</keyword>
<protein>
    <recommendedName>
        <fullName evidence="3 4">Dephospho-CoA kinase</fullName>
        <ecNumber evidence="3 4">2.7.1.24</ecNumber>
    </recommendedName>
    <alternativeName>
        <fullName evidence="3">Dephosphocoenzyme A kinase</fullName>
    </alternativeName>
</protein>
<evidence type="ECO:0000256" key="3">
    <source>
        <dbReference type="HAMAP-Rule" id="MF_00376"/>
    </source>
</evidence>
<dbReference type="CDD" id="cd02022">
    <property type="entry name" value="DPCK"/>
    <property type="match status" value="1"/>
</dbReference>
<evidence type="ECO:0000256" key="4">
    <source>
        <dbReference type="NCBIfam" id="TIGR00152"/>
    </source>
</evidence>
<dbReference type="HAMAP" id="MF_00376">
    <property type="entry name" value="Dephospho_CoA_kinase"/>
    <property type="match status" value="1"/>
</dbReference>
<dbReference type="InterPro" id="IPR001977">
    <property type="entry name" value="Depp_CoAkinase"/>
</dbReference>
<proteinExistence type="inferred from homology"/>
<dbReference type="Gene3D" id="3.40.50.300">
    <property type="entry name" value="P-loop containing nucleotide triphosphate hydrolases"/>
    <property type="match status" value="1"/>
</dbReference>
<feature type="binding site" evidence="3">
    <location>
        <begin position="17"/>
        <end position="22"/>
    </location>
    <ligand>
        <name>ATP</name>
        <dbReference type="ChEBI" id="CHEBI:30616"/>
    </ligand>
</feature>
<comment type="subcellular location">
    <subcellularLocation>
        <location evidence="3">Cytoplasm</location>
    </subcellularLocation>
</comment>
<keyword evidence="1 3" id="KW-0547">Nucleotide-binding</keyword>
<dbReference type="GO" id="GO:0016301">
    <property type="term" value="F:kinase activity"/>
    <property type="evidence" value="ECO:0007669"/>
    <property type="project" value="UniProtKB-KW"/>
</dbReference>
<dbReference type="EC" id="2.7.1.24" evidence="3 4"/>
<comment type="pathway">
    <text evidence="3">Cofactor biosynthesis; coenzyme A biosynthesis; CoA from (R)-pantothenate: step 5/5.</text>
</comment>